<dbReference type="AlphaFoldDB" id="A0A4S4DJK3"/>
<evidence type="ECO:0000313" key="3">
    <source>
        <dbReference type="Proteomes" id="UP000306102"/>
    </source>
</evidence>
<evidence type="ECO:0008006" key="4">
    <source>
        <dbReference type="Google" id="ProtNLM"/>
    </source>
</evidence>
<name>A0A4S4DJK3_CAMSN</name>
<evidence type="ECO:0000313" key="2">
    <source>
        <dbReference type="EMBL" id="THG03015.1"/>
    </source>
</evidence>
<dbReference type="EMBL" id="SDRB02011067">
    <property type="protein sequence ID" value="THG03015.1"/>
    <property type="molecule type" value="Genomic_DNA"/>
</dbReference>
<dbReference type="Proteomes" id="UP000306102">
    <property type="component" value="Unassembled WGS sequence"/>
</dbReference>
<feature type="compositionally biased region" description="Polar residues" evidence="1">
    <location>
        <begin position="188"/>
        <end position="200"/>
    </location>
</feature>
<dbReference type="PANTHER" id="PTHR32059">
    <property type="entry name" value="RAB11-BINDING PROTEIN RELCH"/>
    <property type="match status" value="1"/>
</dbReference>
<evidence type="ECO:0000256" key="1">
    <source>
        <dbReference type="SAM" id="MobiDB-lite"/>
    </source>
</evidence>
<protein>
    <recommendedName>
        <fullName evidence="4">LisH domain-containing protein</fullName>
    </recommendedName>
</protein>
<dbReference type="GO" id="GO:0005802">
    <property type="term" value="C:trans-Golgi network"/>
    <property type="evidence" value="ECO:0007669"/>
    <property type="project" value="InterPro"/>
</dbReference>
<dbReference type="InterPro" id="IPR040362">
    <property type="entry name" value="RELCH"/>
</dbReference>
<dbReference type="STRING" id="542762.A0A4S4DJK3"/>
<dbReference type="GO" id="GO:0055037">
    <property type="term" value="C:recycling endosome"/>
    <property type="evidence" value="ECO:0007669"/>
    <property type="project" value="TreeGrafter"/>
</dbReference>
<sequence>METLDSVSSGGLDAVLEAARCDSGSNNPKDNPDIEEYQIQLALELSTKEDPEAVQIEAVKQISLGSWPPENTPAEVVAYRYWRAKAIKNRAVVNEVMQDDVNFLREVIWQLKDELLRMKAHGNQADPYGGYSTGWNARRSLNLLKFSLNHPMTLPHVDDDSDEEMEIVEEADQVGVQSTNAMHVGNLGTSGDPQPNTSESACDENEGCKDTDVIMEEEVSEQVDKHEIITFWLSVESQIYSQCNIYEAGQKKVAFKYLTEKVICLYLMKHHAEIVNSVRFLCTYEAHHNMIFNILWEMVVCSNINMKISATNLLKVIVPYIDAKMASTHVVPALVTLGSDQNLNIVDKIRVQMDAFLEDGSHEATVAVAMCRDSCIVPRAAATEIELARKLKEFSFKETGTPQDTPTYISIPRLNDVIVVYVYTTKMFQLLLAAYSTISIQDASLFLGMNEDDATNCM</sequence>
<dbReference type="GO" id="GO:0032367">
    <property type="term" value="P:intracellular cholesterol transport"/>
    <property type="evidence" value="ECO:0007669"/>
    <property type="project" value="InterPro"/>
</dbReference>
<dbReference type="PANTHER" id="PTHR32059:SF0">
    <property type="entry name" value="RAB11-BINDING PROTEIN RELCH"/>
    <property type="match status" value="1"/>
</dbReference>
<keyword evidence="3" id="KW-1185">Reference proteome</keyword>
<proteinExistence type="predicted"/>
<gene>
    <name evidence="2" type="ORF">TEA_013145</name>
</gene>
<feature type="region of interest" description="Disordered" evidence="1">
    <location>
        <begin position="188"/>
        <end position="207"/>
    </location>
</feature>
<accession>A0A4S4DJK3</accession>
<organism evidence="2 3">
    <name type="scientific">Camellia sinensis var. sinensis</name>
    <name type="common">China tea</name>
    <dbReference type="NCBI Taxonomy" id="542762"/>
    <lineage>
        <taxon>Eukaryota</taxon>
        <taxon>Viridiplantae</taxon>
        <taxon>Streptophyta</taxon>
        <taxon>Embryophyta</taxon>
        <taxon>Tracheophyta</taxon>
        <taxon>Spermatophyta</taxon>
        <taxon>Magnoliopsida</taxon>
        <taxon>eudicotyledons</taxon>
        <taxon>Gunneridae</taxon>
        <taxon>Pentapetalae</taxon>
        <taxon>asterids</taxon>
        <taxon>Ericales</taxon>
        <taxon>Theaceae</taxon>
        <taxon>Camellia</taxon>
    </lineage>
</organism>
<comment type="caution">
    <text evidence="2">The sequence shown here is derived from an EMBL/GenBank/DDBJ whole genome shotgun (WGS) entry which is preliminary data.</text>
</comment>
<reference evidence="2 3" key="1">
    <citation type="journal article" date="2018" name="Proc. Natl. Acad. Sci. U.S.A.">
        <title>Draft genome sequence of Camellia sinensis var. sinensis provides insights into the evolution of the tea genome and tea quality.</title>
        <authorList>
            <person name="Wei C."/>
            <person name="Yang H."/>
            <person name="Wang S."/>
            <person name="Zhao J."/>
            <person name="Liu C."/>
            <person name="Gao L."/>
            <person name="Xia E."/>
            <person name="Lu Y."/>
            <person name="Tai Y."/>
            <person name="She G."/>
            <person name="Sun J."/>
            <person name="Cao H."/>
            <person name="Tong W."/>
            <person name="Gao Q."/>
            <person name="Li Y."/>
            <person name="Deng W."/>
            <person name="Jiang X."/>
            <person name="Wang W."/>
            <person name="Chen Q."/>
            <person name="Zhang S."/>
            <person name="Li H."/>
            <person name="Wu J."/>
            <person name="Wang P."/>
            <person name="Li P."/>
            <person name="Shi C."/>
            <person name="Zheng F."/>
            <person name="Jian J."/>
            <person name="Huang B."/>
            <person name="Shan D."/>
            <person name="Shi M."/>
            <person name="Fang C."/>
            <person name="Yue Y."/>
            <person name="Li F."/>
            <person name="Li D."/>
            <person name="Wei S."/>
            <person name="Han B."/>
            <person name="Jiang C."/>
            <person name="Yin Y."/>
            <person name="Xia T."/>
            <person name="Zhang Z."/>
            <person name="Bennetzen J.L."/>
            <person name="Zhao S."/>
            <person name="Wan X."/>
        </authorList>
    </citation>
    <scope>NUCLEOTIDE SEQUENCE [LARGE SCALE GENOMIC DNA]</scope>
    <source>
        <strain evidence="3">cv. Shuchazao</strain>
        <tissue evidence="2">Leaf</tissue>
    </source>
</reference>